<name>A0A3M8SLC8_9ACTN</name>
<dbReference type="AlphaFoldDB" id="A0A3M8SLC8"/>
<accession>A0A3M8SLC8</accession>
<evidence type="ECO:0000313" key="3">
    <source>
        <dbReference type="Proteomes" id="UP000275401"/>
    </source>
</evidence>
<feature type="transmembrane region" description="Helical" evidence="1">
    <location>
        <begin position="104"/>
        <end position="123"/>
    </location>
</feature>
<dbReference type="GO" id="GO:0005886">
    <property type="term" value="C:plasma membrane"/>
    <property type="evidence" value="ECO:0007669"/>
    <property type="project" value="UniProtKB-SubCell"/>
</dbReference>
<feature type="transmembrane region" description="Helical" evidence="1">
    <location>
        <begin position="196"/>
        <end position="215"/>
    </location>
</feature>
<keyword evidence="3" id="KW-1185">Reference proteome</keyword>
<organism evidence="2 3">
    <name type="scientific">Streptomyces botrytidirepellens</name>
    <dbReference type="NCBI Taxonomy" id="2486417"/>
    <lineage>
        <taxon>Bacteria</taxon>
        <taxon>Bacillati</taxon>
        <taxon>Actinomycetota</taxon>
        <taxon>Actinomycetes</taxon>
        <taxon>Kitasatosporales</taxon>
        <taxon>Streptomycetaceae</taxon>
        <taxon>Streptomyces</taxon>
    </lineage>
</organism>
<keyword evidence="1" id="KW-0472">Membrane</keyword>
<dbReference type="GO" id="GO:0003743">
    <property type="term" value="F:translation initiation factor activity"/>
    <property type="evidence" value="ECO:0007669"/>
    <property type="project" value="UniProtKB-KW"/>
</dbReference>
<dbReference type="EMBL" id="RIBZ01000874">
    <property type="protein sequence ID" value="RNF79994.1"/>
    <property type="molecule type" value="Genomic_DNA"/>
</dbReference>
<reference evidence="2 3" key="1">
    <citation type="submission" date="2018-11" db="EMBL/GenBank/DDBJ databases">
        <title>The Potential of Streptomyces as Biocontrol Agents against the Tomato grey mould, Botrytis cinerea (Gray mold) Frontiers in Microbiology.</title>
        <authorList>
            <person name="Li D."/>
        </authorList>
    </citation>
    <scope>NUCLEOTIDE SEQUENCE [LARGE SCALE GENOMIC DNA]</scope>
    <source>
        <strain evidence="2 3">NEAU-LD23</strain>
    </source>
</reference>
<evidence type="ECO:0000313" key="2">
    <source>
        <dbReference type="EMBL" id="RNF79994.1"/>
    </source>
</evidence>
<feature type="transmembrane region" description="Helical" evidence="1">
    <location>
        <begin position="222"/>
        <end position="243"/>
    </location>
</feature>
<keyword evidence="2" id="KW-0396">Initiation factor</keyword>
<comment type="caution">
    <text evidence="2">The sequence shown here is derived from an EMBL/GenBank/DDBJ whole genome shotgun (WGS) entry which is preliminary data.</text>
</comment>
<keyword evidence="1" id="KW-0812">Transmembrane</keyword>
<proteinExistence type="predicted"/>
<feature type="transmembrane region" description="Helical" evidence="1">
    <location>
        <begin position="27"/>
        <end position="45"/>
    </location>
</feature>
<feature type="transmembrane region" description="Helical" evidence="1">
    <location>
        <begin position="144"/>
        <end position="170"/>
    </location>
</feature>
<keyword evidence="2" id="KW-0648">Protein biosynthesis</keyword>
<keyword evidence="1" id="KW-1133">Transmembrane helix</keyword>
<evidence type="ECO:0000256" key="1">
    <source>
        <dbReference type="SAM" id="Phobius"/>
    </source>
</evidence>
<dbReference type="Proteomes" id="UP000275401">
    <property type="component" value="Unassembled WGS sequence"/>
</dbReference>
<dbReference type="GO" id="GO:0140359">
    <property type="term" value="F:ABC-type transporter activity"/>
    <property type="evidence" value="ECO:0007669"/>
    <property type="project" value="InterPro"/>
</dbReference>
<gene>
    <name evidence="2" type="ORF">EEJ42_47720</name>
</gene>
<protein>
    <submittedName>
        <fullName evidence="2">Translation initiation factor IF-2</fullName>
    </submittedName>
</protein>
<feature type="transmembrane region" description="Helical" evidence="1">
    <location>
        <begin position="325"/>
        <end position="346"/>
    </location>
</feature>
<sequence length="351" mass="38855">MTARTARTEGATGVTGVIWLVRRQQRAFLWTFAALVVALAGYIVWQRVEMVGYLRDHGIDGCADWRTYCRGKRISASVRGSGPLADAYFHVYDVYRPRLLNTGWLLLALPVVAGIFVGAPLIARELESGTYRLVWTQSVSRPRWLAARLALPATALVVGTAVLAALYTWWWRTARAITVTDVAWGTSVPFDASGPALVSLTVLCFLIGAALGLVIRRTLPAMAATLAATVGVLYGLSALRPYLMPTRTMVSDADGDFGAIPQHVFYTSWRGMDNGYLTRTGQKIPWDRCSMDDWAAWNRCLARLGATKRGYEEFHPASHFWPLQWIETGICLAAALALAAFCAWWIRRRPA</sequence>